<dbReference type="PANTHER" id="PTHR43301">
    <property type="entry name" value="ARABINAN ENDO-1,5-ALPHA-L-ARABINOSIDASE"/>
    <property type="match status" value="1"/>
</dbReference>
<evidence type="ECO:0000256" key="2">
    <source>
        <dbReference type="ARBA" id="ARBA00009865"/>
    </source>
</evidence>
<comment type="similarity">
    <text evidence="2 5">Belongs to the glycosyl hydrolase 43 family.</text>
</comment>
<gene>
    <name evidence="7" type="ORF">ACFSYS_07425</name>
</gene>
<comment type="pathway">
    <text evidence="1">Glycan metabolism; L-arabinan degradation.</text>
</comment>
<dbReference type="InterPro" id="IPR023296">
    <property type="entry name" value="Glyco_hydro_beta-prop_sf"/>
</dbReference>
<evidence type="ECO:0000256" key="1">
    <source>
        <dbReference type="ARBA" id="ARBA00004834"/>
    </source>
</evidence>
<reference evidence="8" key="1">
    <citation type="journal article" date="2019" name="Int. J. Syst. Evol. Microbiol.">
        <title>The Global Catalogue of Microorganisms (GCM) 10K type strain sequencing project: providing services to taxonomists for standard genome sequencing and annotation.</title>
        <authorList>
            <consortium name="The Broad Institute Genomics Platform"/>
            <consortium name="The Broad Institute Genome Sequencing Center for Infectious Disease"/>
            <person name="Wu L."/>
            <person name="Ma J."/>
        </authorList>
    </citation>
    <scope>NUCLEOTIDE SEQUENCE [LARGE SCALE GENOMIC DNA]</scope>
    <source>
        <strain evidence="8">KCTC 52925</strain>
    </source>
</reference>
<dbReference type="EMBL" id="JBHUOJ010000015">
    <property type="protein sequence ID" value="MFD2833117.1"/>
    <property type="molecule type" value="Genomic_DNA"/>
</dbReference>
<accession>A0ABW5X3Y9</accession>
<dbReference type="PANTHER" id="PTHR43301:SF3">
    <property type="entry name" value="ARABINAN ENDO-1,5-ALPHA-L-ARABINOSIDASE A-RELATED"/>
    <property type="match status" value="1"/>
</dbReference>
<dbReference type="SUPFAM" id="SSF75005">
    <property type="entry name" value="Arabinanase/levansucrase/invertase"/>
    <property type="match status" value="1"/>
</dbReference>
<keyword evidence="3 5" id="KW-0378">Hydrolase</keyword>
<evidence type="ECO:0000256" key="5">
    <source>
        <dbReference type="RuleBase" id="RU361187"/>
    </source>
</evidence>
<dbReference type="Proteomes" id="UP001597438">
    <property type="component" value="Unassembled WGS sequence"/>
</dbReference>
<sequence length="325" mass="36261">MNILRRNIVVVFLLLSISVLAQDLQTVVTSDYNLKGIGKENDVMRRDPSDIIKVGDLFYVWYSKGKISSGYDATIWYATSLDGKNWEEQGMALGKGKPETWEENSVFTPNILVAEGKYWLFYTGVSKDYKKKPYSPDSKIGIAVSTSPNGPWKRISGNPVLKNSNNREEFDSHLVDDACLIVREGRYLLYYKGRQLGKSARETKMGVAIADHPQGPYVKHEENPVIPGNHEVLVWPQGKGVAAMIGTVGPEHITNTIRYADDGIHFTKIYDLENSPTAGGAYRPEAFTQSGTGEMPEWGVKIGKPNRQKGELPFIQGFKLVRGSK</sequence>
<comment type="caution">
    <text evidence="7">The sequence shown here is derived from an EMBL/GenBank/DDBJ whole genome shotgun (WGS) entry which is preliminary data.</text>
</comment>
<organism evidence="7 8">
    <name type="scientific">Christiangramia antarctica</name>
    <dbReference type="NCBI Taxonomy" id="2058158"/>
    <lineage>
        <taxon>Bacteria</taxon>
        <taxon>Pseudomonadati</taxon>
        <taxon>Bacteroidota</taxon>
        <taxon>Flavobacteriia</taxon>
        <taxon>Flavobacteriales</taxon>
        <taxon>Flavobacteriaceae</taxon>
        <taxon>Christiangramia</taxon>
    </lineage>
</organism>
<dbReference type="InterPro" id="IPR050727">
    <property type="entry name" value="GH43_arabinanases"/>
</dbReference>
<proteinExistence type="inferred from homology"/>
<dbReference type="Pfam" id="PF04616">
    <property type="entry name" value="Glyco_hydro_43"/>
    <property type="match status" value="1"/>
</dbReference>
<evidence type="ECO:0000313" key="8">
    <source>
        <dbReference type="Proteomes" id="UP001597438"/>
    </source>
</evidence>
<dbReference type="Gene3D" id="2.115.10.20">
    <property type="entry name" value="Glycosyl hydrolase domain, family 43"/>
    <property type="match status" value="1"/>
</dbReference>
<dbReference type="InterPro" id="IPR006710">
    <property type="entry name" value="Glyco_hydro_43"/>
</dbReference>
<name>A0ABW5X3Y9_9FLAO</name>
<protein>
    <submittedName>
        <fullName evidence="7">Family 43 glycosylhydrolase</fullName>
    </submittedName>
</protein>
<dbReference type="RefSeq" id="WP_251740464.1">
    <property type="nucleotide sequence ID" value="NZ_JBHUOJ010000015.1"/>
</dbReference>
<keyword evidence="6" id="KW-0732">Signal</keyword>
<keyword evidence="4 5" id="KW-0326">Glycosidase</keyword>
<evidence type="ECO:0000256" key="4">
    <source>
        <dbReference type="ARBA" id="ARBA00023295"/>
    </source>
</evidence>
<evidence type="ECO:0000256" key="3">
    <source>
        <dbReference type="ARBA" id="ARBA00022801"/>
    </source>
</evidence>
<evidence type="ECO:0000256" key="6">
    <source>
        <dbReference type="SAM" id="SignalP"/>
    </source>
</evidence>
<evidence type="ECO:0000313" key="7">
    <source>
        <dbReference type="EMBL" id="MFD2833117.1"/>
    </source>
</evidence>
<keyword evidence="8" id="KW-1185">Reference proteome</keyword>
<feature type="chain" id="PRO_5045104809" evidence="6">
    <location>
        <begin position="22"/>
        <end position="325"/>
    </location>
</feature>
<feature type="signal peptide" evidence="6">
    <location>
        <begin position="1"/>
        <end position="21"/>
    </location>
</feature>